<dbReference type="InterPro" id="IPR047187">
    <property type="entry name" value="SF1_C_Upf1"/>
</dbReference>
<dbReference type="Gene3D" id="3.40.50.300">
    <property type="entry name" value="P-loop containing nucleotide triphosphate hydrolases"/>
    <property type="match status" value="2"/>
</dbReference>
<keyword evidence="3" id="KW-0347">Helicase</keyword>
<dbReference type="eggNOG" id="COG0507">
    <property type="taxonomic scope" value="Bacteria"/>
</dbReference>
<dbReference type="AlphaFoldDB" id="K0CBL5"/>
<evidence type="ECO:0000259" key="1">
    <source>
        <dbReference type="Pfam" id="PF13086"/>
    </source>
</evidence>
<evidence type="ECO:0000313" key="3">
    <source>
        <dbReference type="EMBL" id="AFT70959.1"/>
    </source>
</evidence>
<evidence type="ECO:0000259" key="2">
    <source>
        <dbReference type="Pfam" id="PF13087"/>
    </source>
</evidence>
<dbReference type="STRING" id="930169.B5T_02689"/>
<dbReference type="Pfam" id="PF13086">
    <property type="entry name" value="AAA_11"/>
    <property type="match status" value="1"/>
</dbReference>
<keyword evidence="3" id="KW-0067">ATP-binding</keyword>
<dbReference type="InterPro" id="IPR045055">
    <property type="entry name" value="DNA2/NAM7-like"/>
</dbReference>
<accession>K0CBL5</accession>
<dbReference type="InterPro" id="IPR041677">
    <property type="entry name" value="DNA2/NAM7_AAA_11"/>
</dbReference>
<dbReference type="SUPFAM" id="SSF52540">
    <property type="entry name" value="P-loop containing nucleoside triphosphate hydrolases"/>
    <property type="match status" value="1"/>
</dbReference>
<dbReference type="OrthoDB" id="9757917at2"/>
<dbReference type="PANTHER" id="PTHR10887:SF495">
    <property type="entry name" value="HELICASE SENATAXIN ISOFORM X1-RELATED"/>
    <property type="match status" value="1"/>
</dbReference>
<dbReference type="InterPro" id="IPR027417">
    <property type="entry name" value="P-loop_NTPase"/>
</dbReference>
<gene>
    <name evidence="3" type="ordered locus">B5T_02689</name>
</gene>
<dbReference type="InterPro" id="IPR041679">
    <property type="entry name" value="DNA2/NAM7-like_C"/>
</dbReference>
<dbReference type="Proteomes" id="UP000006286">
    <property type="component" value="Chromosome"/>
</dbReference>
<organism evidence="3 4">
    <name type="scientific">Alcanivorax dieselolei (strain DSM 16502 / CGMCC 1.3690 / MCCC 1A00001 / B-5)</name>
    <name type="common">Alloalcanivorax dieselolei</name>
    <dbReference type="NCBI Taxonomy" id="930169"/>
    <lineage>
        <taxon>Bacteria</taxon>
        <taxon>Pseudomonadati</taxon>
        <taxon>Pseudomonadota</taxon>
        <taxon>Gammaproteobacteria</taxon>
        <taxon>Oceanospirillales</taxon>
        <taxon>Alcanivoracaceae</taxon>
        <taxon>Alloalcanivorax</taxon>
    </lineage>
</organism>
<sequence>MRAMTRGLIAYFRDCLAEDGGDRLITDLFAQSERGHVFFRADGEQAPGTCRWLIPEQEAQRLRHEQSAQRQERRLMAGLFVVSVAVDGEGSRRGYVRAPLLIAEAMVSDEQSDTAAIEVDGLRYNSAVLDALAESTPWVAELDPEQVNADTLARVLASMDNREYADNARGFPRPRSGARPRYTPAGVVWLSARSPLQRSVLFELERLAGGEVPLSPPLRQVLGEPVPAPEQVRAAEPDTLPASLTHAQQQTLQNAASQTLSVINGPPGTGKTYTLSCLTVDRVMRGESVLIVCSNEHAADVVRGKLDGLFGEAGDLILRAGRGDHRKHLLERLDYWLSGEMALAPEPQRPALLKRMDSATRAYRELERRFRRDLRRAERAGARTGGLWAQLRRWWASRRLLAQPTLAQQWQQLQASVEAHQELARHTLEAGANDNLATLLRQRRNQLSTLSRALRSRSGALRQDRFDKLDWSLLTSTFPVWVVSAHALSRSLPVNETVFDLVVMDEATQCNLPLALPALQRARRAVVVGDPKQLRHFSFLARDRQQALSIQHAVTEAPLDLDYRDRSLLDYALDAVASQEAVAFLDEHFRSHPALIRFSNAEFYSNRLKVLTRLDDRESDQPLRLESCPVTLKDTVNLAEVDLVMARLQGLVEACRDLPDDRCPRIGVVAMSRALATVLENRLLDRFELATLGRHNLRVGTPYAFQGEERDFMLVATGVYPGRSAAAWRYLERPDVFNVAVTRVRHRQWLFVGEGALDERPQGLLARYVATVAQQNDIAISASPAVEALRRELVGVLEGWGARCELDYVFAGQSLDLLVRHAGGALAIDVIGVGEAGEAWQWQRYRLLERAGLALFPVSALDWSHRRDVVLEQLQGRLALCDAEPVSARPYHSLRWRLQVLEAPRLQQLLGELEQVHGQVLHWLDQRFLPTELTYQRYHDGVEQLQRAALAELEGACVLLEGIRELDEDIDADIDARLAACRAAVEALSRLGKELALLRQEDSGLQGALDDVLKLADRVSLYQR</sequence>
<proteinExistence type="predicted"/>
<dbReference type="HOGENOM" id="CLU_320753_0_0_6"/>
<dbReference type="PANTHER" id="PTHR10887">
    <property type="entry name" value="DNA2/NAM7 HELICASE FAMILY"/>
    <property type="match status" value="1"/>
</dbReference>
<dbReference type="CDD" id="cd18808">
    <property type="entry name" value="SF1_C_Upf1"/>
    <property type="match status" value="1"/>
</dbReference>
<protein>
    <submittedName>
        <fullName evidence="3">Superfamily I DNA and RNA helicase and helicase subunits-like protein</fullName>
    </submittedName>
</protein>
<evidence type="ECO:0000313" key="4">
    <source>
        <dbReference type="Proteomes" id="UP000006286"/>
    </source>
</evidence>
<feature type="domain" description="DNA2/NAM7 helicase helicase" evidence="1">
    <location>
        <begin position="245"/>
        <end position="535"/>
    </location>
</feature>
<dbReference type="Pfam" id="PF13087">
    <property type="entry name" value="AAA_12"/>
    <property type="match status" value="1"/>
</dbReference>
<name>K0CBL5_ALCDB</name>
<dbReference type="PATRIC" id="fig|930169.3.peg.2658"/>
<dbReference type="eggNOG" id="COG1112">
    <property type="taxonomic scope" value="Bacteria"/>
</dbReference>
<dbReference type="KEGG" id="adi:B5T_02689"/>
<keyword evidence="3" id="KW-0378">Hydrolase</keyword>
<dbReference type="GO" id="GO:0004386">
    <property type="term" value="F:helicase activity"/>
    <property type="evidence" value="ECO:0007669"/>
    <property type="project" value="UniProtKB-KW"/>
</dbReference>
<keyword evidence="4" id="KW-1185">Reference proteome</keyword>
<feature type="domain" description="DNA2/NAM7 helicase-like C-terminal" evidence="2">
    <location>
        <begin position="565"/>
        <end position="750"/>
    </location>
</feature>
<dbReference type="EMBL" id="CP003466">
    <property type="protein sequence ID" value="AFT70959.1"/>
    <property type="molecule type" value="Genomic_DNA"/>
</dbReference>
<keyword evidence="3" id="KW-0547">Nucleotide-binding</keyword>
<reference evidence="3 4" key="1">
    <citation type="journal article" date="2012" name="J. Bacteriol.">
        <title>Complete genome sequence of Alcanivorax dieselolei type strain B5.</title>
        <authorList>
            <person name="Lai Q."/>
            <person name="Li W."/>
            <person name="Shao Z."/>
        </authorList>
    </citation>
    <scope>NUCLEOTIDE SEQUENCE [LARGE SCALE GENOMIC DNA]</scope>
    <source>
        <strain evidence="4">DSM 16502 / CGMCC 1.3690 / B-5</strain>
    </source>
</reference>